<comment type="cofactor">
    <cofactor evidence="1">
        <name>Mg(2+)</name>
        <dbReference type="ChEBI" id="CHEBI:18420"/>
    </cofactor>
</comment>
<accession>A0A075P1Z1</accession>
<dbReference type="EC" id="2.7.7.65" evidence="2"/>
<name>A0A075P1Z1_9ALTE</name>
<evidence type="ECO:0000256" key="1">
    <source>
        <dbReference type="ARBA" id="ARBA00001946"/>
    </source>
</evidence>
<dbReference type="SUPFAM" id="SSF52172">
    <property type="entry name" value="CheY-like"/>
    <property type="match status" value="2"/>
</dbReference>
<dbReference type="InterPro" id="IPR001789">
    <property type="entry name" value="Sig_transdc_resp-reg_receiver"/>
</dbReference>
<dbReference type="InterPro" id="IPR011006">
    <property type="entry name" value="CheY-like_superfamily"/>
</dbReference>
<feature type="domain" description="Response regulatory" evidence="5">
    <location>
        <begin position="127"/>
        <end position="244"/>
    </location>
</feature>
<dbReference type="GO" id="GO:0052621">
    <property type="term" value="F:diguanylate cyclase activity"/>
    <property type="evidence" value="ECO:0007669"/>
    <property type="project" value="UniProtKB-EC"/>
</dbReference>
<dbReference type="eggNOG" id="COG3706">
    <property type="taxonomic scope" value="Bacteria"/>
</dbReference>
<dbReference type="SUPFAM" id="SSF55073">
    <property type="entry name" value="Nucleotide cyclase"/>
    <property type="match status" value="1"/>
</dbReference>
<evidence type="ECO:0000313" key="8">
    <source>
        <dbReference type="Proteomes" id="UP000056090"/>
    </source>
</evidence>
<dbReference type="NCBIfam" id="TIGR00254">
    <property type="entry name" value="GGDEF"/>
    <property type="match status" value="1"/>
</dbReference>
<dbReference type="Pfam" id="PF00990">
    <property type="entry name" value="GGDEF"/>
    <property type="match status" value="1"/>
</dbReference>
<comment type="catalytic activity">
    <reaction evidence="3">
        <text>2 GTP = 3',3'-c-di-GMP + 2 diphosphate</text>
        <dbReference type="Rhea" id="RHEA:24898"/>
        <dbReference type="ChEBI" id="CHEBI:33019"/>
        <dbReference type="ChEBI" id="CHEBI:37565"/>
        <dbReference type="ChEBI" id="CHEBI:58805"/>
        <dbReference type="EC" id="2.7.7.65"/>
    </reaction>
</comment>
<dbReference type="InterPro" id="IPR050469">
    <property type="entry name" value="Diguanylate_Cyclase"/>
</dbReference>
<dbReference type="PANTHER" id="PTHR45138:SF9">
    <property type="entry name" value="DIGUANYLATE CYCLASE DGCM-RELATED"/>
    <property type="match status" value="1"/>
</dbReference>
<evidence type="ECO:0000259" key="6">
    <source>
        <dbReference type="PROSITE" id="PS50887"/>
    </source>
</evidence>
<dbReference type="SMART" id="SM00267">
    <property type="entry name" value="GGDEF"/>
    <property type="match status" value="1"/>
</dbReference>
<protein>
    <recommendedName>
        <fullName evidence="2">diguanylate cyclase</fullName>
        <ecNumber evidence="2">2.7.7.65</ecNumber>
    </recommendedName>
</protein>
<evidence type="ECO:0000256" key="3">
    <source>
        <dbReference type="ARBA" id="ARBA00034247"/>
    </source>
</evidence>
<evidence type="ECO:0000313" key="7">
    <source>
        <dbReference type="EMBL" id="AIF97382.1"/>
    </source>
</evidence>
<dbReference type="EMBL" id="CP008849">
    <property type="protein sequence ID" value="AIF97382.1"/>
    <property type="molecule type" value="Genomic_DNA"/>
</dbReference>
<dbReference type="PANTHER" id="PTHR45138">
    <property type="entry name" value="REGULATORY COMPONENTS OF SENSORY TRANSDUCTION SYSTEM"/>
    <property type="match status" value="1"/>
</dbReference>
<dbReference type="PROSITE" id="PS50887">
    <property type="entry name" value="GGDEF"/>
    <property type="match status" value="1"/>
</dbReference>
<dbReference type="AlphaFoldDB" id="A0A075P1Z1"/>
<dbReference type="PROSITE" id="PS50110">
    <property type="entry name" value="RESPONSE_REGULATORY"/>
    <property type="match status" value="1"/>
</dbReference>
<dbReference type="GO" id="GO:0000160">
    <property type="term" value="P:phosphorelay signal transduction system"/>
    <property type="evidence" value="ECO:0007669"/>
    <property type="project" value="InterPro"/>
</dbReference>
<organism evidence="7 8">
    <name type="scientific">Alteromonas australica</name>
    <dbReference type="NCBI Taxonomy" id="589873"/>
    <lineage>
        <taxon>Bacteria</taxon>
        <taxon>Pseudomonadati</taxon>
        <taxon>Pseudomonadota</taxon>
        <taxon>Gammaproteobacteria</taxon>
        <taxon>Alteromonadales</taxon>
        <taxon>Alteromonadaceae</taxon>
        <taxon>Alteromonas/Salinimonas group</taxon>
        <taxon>Alteromonas</taxon>
    </lineage>
</organism>
<evidence type="ECO:0000256" key="2">
    <source>
        <dbReference type="ARBA" id="ARBA00012528"/>
    </source>
</evidence>
<dbReference type="FunFam" id="3.30.70.270:FF:000001">
    <property type="entry name" value="Diguanylate cyclase domain protein"/>
    <property type="match status" value="1"/>
</dbReference>
<dbReference type="InterPro" id="IPR029787">
    <property type="entry name" value="Nucleotide_cyclase"/>
</dbReference>
<keyword evidence="8" id="KW-1185">Reference proteome</keyword>
<dbReference type="InterPro" id="IPR000160">
    <property type="entry name" value="GGDEF_dom"/>
</dbReference>
<dbReference type="Gene3D" id="3.40.50.2300">
    <property type="match status" value="2"/>
</dbReference>
<proteinExistence type="predicted"/>
<reference evidence="7 8" key="1">
    <citation type="submission" date="2014-06" db="EMBL/GenBank/DDBJ databases">
        <title>Genomes of Alteromonas australica, a world apart.</title>
        <authorList>
            <person name="Gonzaga A."/>
            <person name="Lopez-Perez M."/>
            <person name="Rodriguez-Valera F."/>
        </authorList>
    </citation>
    <scope>NUCLEOTIDE SEQUENCE [LARGE SCALE GENOMIC DNA]</scope>
    <source>
        <strain evidence="7 8">H 17</strain>
    </source>
</reference>
<dbReference type="RefSeq" id="WP_044055556.1">
    <property type="nucleotide sequence ID" value="NZ_CBCSKJ010000005.1"/>
</dbReference>
<dbReference type="Proteomes" id="UP000056090">
    <property type="component" value="Chromosome"/>
</dbReference>
<dbReference type="KEGG" id="aal:EP13_00985"/>
<evidence type="ECO:0000256" key="4">
    <source>
        <dbReference type="PROSITE-ProRule" id="PRU00169"/>
    </source>
</evidence>
<dbReference type="InterPro" id="IPR043128">
    <property type="entry name" value="Rev_trsase/Diguanyl_cyclase"/>
</dbReference>
<dbReference type="SMART" id="SM00448">
    <property type="entry name" value="REC"/>
    <property type="match status" value="2"/>
</dbReference>
<evidence type="ECO:0000259" key="5">
    <source>
        <dbReference type="PROSITE" id="PS50110"/>
    </source>
</evidence>
<sequence>MQQHVLVIENNHTNVDIVSKLVRKAGLIPVGASSLTEAKVRFANRVPEQFLCAVVAYVLPDAKQGEAIDFTIEAYIPTIVTTENLDTCTRDKVLSRDVVDYIPKENAQNYDYLNRLLARLEKNKSTGVIVVSTHRVQRKHMISLLIRHNFVVYDCLTAHDAMRLLSQHQHIRLVITDNQLPDMSGTYFVSSLRKAFSKEQLAIMGIAGGQGMLMSAHFIKSGANDFLRLPFCHEEFLCRVMQNVEYIESVEAIRRAANTDYLTGLPNRRHFFYTVTVKHQTLSNSHALALIDLDHFKRINDTYGHDAGDSVLKTVGRLLEDAFSEHIVARFGGEEFCVYFPYHDGRYAKDQLDAFRVTLEKQAILVTDATVNVTCSIGIADHTTQSIEELLSAADRQLYCAKNNGRNQISYNTTPLAG</sequence>
<gene>
    <name evidence="7" type="ORF">EP13_00985</name>
</gene>
<keyword evidence="4" id="KW-0597">Phosphoprotein</keyword>
<dbReference type="Gene3D" id="3.30.70.270">
    <property type="match status" value="1"/>
</dbReference>
<dbReference type="GeneID" id="78253521"/>
<dbReference type="CDD" id="cd01949">
    <property type="entry name" value="GGDEF"/>
    <property type="match status" value="1"/>
</dbReference>
<dbReference type="eggNOG" id="COG0784">
    <property type="taxonomic scope" value="Bacteria"/>
</dbReference>
<feature type="modified residue" description="4-aspartylphosphate" evidence="4">
    <location>
        <position position="177"/>
    </location>
</feature>
<dbReference type="Pfam" id="PF00072">
    <property type="entry name" value="Response_reg"/>
    <property type="match status" value="1"/>
</dbReference>
<feature type="domain" description="GGDEF" evidence="6">
    <location>
        <begin position="284"/>
        <end position="414"/>
    </location>
</feature>